<sequence>MFSIQELVWWTVSELEDWLYPYKDRMTPEERFEIRVKDIDTGENYMVEEHIQSINERIERLQDEMIWARDRIHYLEDKVKKVKVKKDSPSVSGSVRTIT</sequence>
<name>A0A382YWK9_9ZZZZ</name>
<evidence type="ECO:0000256" key="1">
    <source>
        <dbReference type="SAM" id="Coils"/>
    </source>
</evidence>
<dbReference type="AlphaFoldDB" id="A0A382YWK9"/>
<dbReference type="EMBL" id="UINC01179075">
    <property type="protein sequence ID" value="SVD87573.1"/>
    <property type="molecule type" value="Genomic_DNA"/>
</dbReference>
<organism evidence="2">
    <name type="scientific">marine metagenome</name>
    <dbReference type="NCBI Taxonomy" id="408172"/>
    <lineage>
        <taxon>unclassified sequences</taxon>
        <taxon>metagenomes</taxon>
        <taxon>ecological metagenomes</taxon>
    </lineage>
</organism>
<feature type="coiled-coil region" evidence="1">
    <location>
        <begin position="44"/>
        <end position="71"/>
    </location>
</feature>
<keyword evidence="1" id="KW-0175">Coiled coil</keyword>
<protein>
    <submittedName>
        <fullName evidence="2">Uncharacterized protein</fullName>
    </submittedName>
</protein>
<proteinExistence type="predicted"/>
<accession>A0A382YWK9</accession>
<reference evidence="2" key="1">
    <citation type="submission" date="2018-05" db="EMBL/GenBank/DDBJ databases">
        <authorList>
            <person name="Lanie J.A."/>
            <person name="Ng W.-L."/>
            <person name="Kazmierczak K.M."/>
            <person name="Andrzejewski T.M."/>
            <person name="Davidsen T.M."/>
            <person name="Wayne K.J."/>
            <person name="Tettelin H."/>
            <person name="Glass J.I."/>
            <person name="Rusch D."/>
            <person name="Podicherti R."/>
            <person name="Tsui H.-C.T."/>
            <person name="Winkler M.E."/>
        </authorList>
    </citation>
    <scope>NUCLEOTIDE SEQUENCE</scope>
</reference>
<evidence type="ECO:0000313" key="2">
    <source>
        <dbReference type="EMBL" id="SVD87573.1"/>
    </source>
</evidence>
<gene>
    <name evidence="2" type="ORF">METZ01_LOCUS440427</name>
</gene>